<dbReference type="EMBL" id="AQQZ01000002">
    <property type="protein sequence ID" value="KNG95066.1"/>
    <property type="molecule type" value="Genomic_DNA"/>
</dbReference>
<dbReference type="Pfam" id="PF03591">
    <property type="entry name" value="AzlC"/>
    <property type="match status" value="1"/>
</dbReference>
<dbReference type="OrthoDB" id="3579489at2"/>
<evidence type="ECO:0000256" key="6">
    <source>
        <dbReference type="ARBA" id="ARBA00022989"/>
    </source>
</evidence>
<evidence type="ECO:0000256" key="5">
    <source>
        <dbReference type="ARBA" id="ARBA00022692"/>
    </source>
</evidence>
<feature type="transmembrane region" description="Helical" evidence="8">
    <location>
        <begin position="189"/>
        <end position="207"/>
    </location>
</feature>
<evidence type="ECO:0000313" key="10">
    <source>
        <dbReference type="Proteomes" id="UP000036938"/>
    </source>
</evidence>
<feature type="transmembrane region" description="Helical" evidence="8">
    <location>
        <begin position="25"/>
        <end position="45"/>
    </location>
</feature>
<protein>
    <submittedName>
        <fullName evidence="9">Branched-chain amino acid transporter AzlC</fullName>
    </submittedName>
</protein>
<accession>A0A0L1JTH7</accession>
<dbReference type="GO" id="GO:0005886">
    <property type="term" value="C:plasma membrane"/>
    <property type="evidence" value="ECO:0007669"/>
    <property type="project" value="UniProtKB-SubCell"/>
</dbReference>
<dbReference type="STRING" id="1317121.ATO11_05870"/>
<evidence type="ECO:0000256" key="7">
    <source>
        <dbReference type="ARBA" id="ARBA00023136"/>
    </source>
</evidence>
<keyword evidence="7 8" id="KW-0472">Membrane</keyword>
<dbReference type="PANTHER" id="PTHR34979:SF1">
    <property type="entry name" value="INNER MEMBRANE PROTEIN YGAZ"/>
    <property type="match status" value="1"/>
</dbReference>
<dbReference type="PATRIC" id="fig|1317121.7.peg.1554"/>
<evidence type="ECO:0000256" key="8">
    <source>
        <dbReference type="SAM" id="Phobius"/>
    </source>
</evidence>
<organism evidence="9 10">
    <name type="scientific">Pseudaestuariivita atlantica</name>
    <dbReference type="NCBI Taxonomy" id="1317121"/>
    <lineage>
        <taxon>Bacteria</taxon>
        <taxon>Pseudomonadati</taxon>
        <taxon>Pseudomonadota</taxon>
        <taxon>Alphaproteobacteria</taxon>
        <taxon>Rhodobacterales</taxon>
        <taxon>Paracoccaceae</taxon>
        <taxon>Pseudaestuariivita</taxon>
    </lineage>
</organism>
<keyword evidence="3" id="KW-0813">Transport</keyword>
<keyword evidence="5 8" id="KW-0812">Transmembrane</keyword>
<keyword evidence="10" id="KW-1185">Reference proteome</keyword>
<feature type="transmembrane region" description="Helical" evidence="8">
    <location>
        <begin position="117"/>
        <end position="139"/>
    </location>
</feature>
<dbReference type="PANTHER" id="PTHR34979">
    <property type="entry name" value="INNER MEMBRANE PROTEIN YGAZ"/>
    <property type="match status" value="1"/>
</dbReference>
<name>A0A0L1JTH7_9RHOB</name>
<dbReference type="InterPro" id="IPR011606">
    <property type="entry name" value="Brnchd-chn_aa_trnsp_permease"/>
</dbReference>
<dbReference type="GO" id="GO:1903785">
    <property type="term" value="P:L-valine transmembrane transport"/>
    <property type="evidence" value="ECO:0007669"/>
    <property type="project" value="TreeGrafter"/>
</dbReference>
<evidence type="ECO:0000256" key="2">
    <source>
        <dbReference type="ARBA" id="ARBA00010735"/>
    </source>
</evidence>
<gene>
    <name evidence="9" type="ORF">ATO11_05870</name>
</gene>
<keyword evidence="4" id="KW-1003">Cell membrane</keyword>
<comment type="caution">
    <text evidence="9">The sequence shown here is derived from an EMBL/GenBank/DDBJ whole genome shotgun (WGS) entry which is preliminary data.</text>
</comment>
<reference evidence="9 10" key="1">
    <citation type="journal article" date="2015" name="Int. J. Syst. Evol. Microbiol.">
        <title>Aestuariivita atlantica sp. nov., isolated from deep sea sediment of the Atlantic Ocean.</title>
        <authorList>
            <person name="Li G."/>
            <person name="Lai Q."/>
            <person name="Du Y."/>
            <person name="Liu X."/>
            <person name="Sun F."/>
            <person name="Shao Z."/>
        </authorList>
    </citation>
    <scope>NUCLEOTIDE SEQUENCE [LARGE SCALE GENOMIC DNA]</scope>
    <source>
        <strain evidence="9 10">22II-S11-z3</strain>
    </source>
</reference>
<evidence type="ECO:0000256" key="4">
    <source>
        <dbReference type="ARBA" id="ARBA00022475"/>
    </source>
</evidence>
<keyword evidence="6 8" id="KW-1133">Transmembrane helix</keyword>
<proteinExistence type="inferred from homology"/>
<evidence type="ECO:0000256" key="1">
    <source>
        <dbReference type="ARBA" id="ARBA00004651"/>
    </source>
</evidence>
<evidence type="ECO:0000313" key="9">
    <source>
        <dbReference type="EMBL" id="KNG95066.1"/>
    </source>
</evidence>
<feature type="transmembrane region" description="Helical" evidence="8">
    <location>
        <begin position="52"/>
        <end position="73"/>
    </location>
</feature>
<feature type="transmembrane region" description="Helical" evidence="8">
    <location>
        <begin position="151"/>
        <end position="183"/>
    </location>
</feature>
<comment type="subcellular location">
    <subcellularLocation>
        <location evidence="1">Cell membrane</location>
        <topology evidence="1">Multi-pass membrane protein</topology>
    </subcellularLocation>
</comment>
<comment type="similarity">
    <text evidence="2">Belongs to the AzlC family.</text>
</comment>
<sequence>MLVVIPFSVLFGAVAREAGMDILQIMAMSAVVFAGSAQFTALALLQDGAPVFIAILAGLAVNLRMALYSVALIPHLGHAPFWKRGVMSYLMVDQAFAVAVKTYDSEPDMPRAAKIPYYFGVVASVCPLWLAFTWVGAVVGRTIPPDWQLDFALPICFIALTAPLLRSLAHVVACFVAVSVALMFAWVPWNLWLILAALAGMAAGAEVERRAARV</sequence>
<dbReference type="Proteomes" id="UP000036938">
    <property type="component" value="Unassembled WGS sequence"/>
</dbReference>
<evidence type="ECO:0000256" key="3">
    <source>
        <dbReference type="ARBA" id="ARBA00022448"/>
    </source>
</evidence>
<dbReference type="AlphaFoldDB" id="A0A0L1JTH7"/>